<dbReference type="InterPro" id="IPR029063">
    <property type="entry name" value="SAM-dependent_MTases_sf"/>
</dbReference>
<dbReference type="Pfam" id="PF08241">
    <property type="entry name" value="Methyltransf_11"/>
    <property type="match status" value="1"/>
</dbReference>
<dbReference type="Gene3D" id="3.40.50.150">
    <property type="entry name" value="Vaccinia Virus protein VP39"/>
    <property type="match status" value="1"/>
</dbReference>
<evidence type="ECO:0000259" key="1">
    <source>
        <dbReference type="Pfam" id="PF08241"/>
    </source>
</evidence>
<dbReference type="InterPro" id="IPR016980">
    <property type="entry name" value="S-AdoMet-dep_MeTrfase_Alr7345"/>
</dbReference>
<gene>
    <name evidence="2" type="ORF">Q0812_04640</name>
</gene>
<dbReference type="PIRSF" id="PIRSF031679">
    <property type="entry name" value="Mtase_Alr7345_prd"/>
    <property type="match status" value="1"/>
</dbReference>
<keyword evidence="3" id="KW-1185">Reference proteome</keyword>
<accession>A0ABT8SJP0</accession>
<proteinExistence type="predicted"/>
<name>A0ABT8SJP0_9CAUL</name>
<reference evidence="2" key="1">
    <citation type="submission" date="2023-07" db="EMBL/GenBank/DDBJ databases">
        <title>Brevundimonas soil sp. nov., isolated from the soil of chemical plant.</title>
        <authorList>
            <person name="Wu N."/>
        </authorList>
    </citation>
    <scope>NUCLEOTIDE SEQUENCE</scope>
    <source>
        <strain evidence="2">XZ-24</strain>
    </source>
</reference>
<sequence length="250" mass="27767">MMFKAAVLAGALALFSAQETPPEGWAPPPPGPYSMPVMDSRRPAADMERDALRRPTEILAFAQIMPGQRIADIRPGAGYFTRLFSVAVGDRGHVYAFLPDKTAARDATRIQPVLEAYGNVTSVTAPLEEMSFDQPLDLIFVSQEYHDFHLGFFGTDLARFNAAAFRALKPGGVYLIIDHQARPRSGIADAETLHRIEGDFLRREVEAAGFVFESESRALHNPADDHSLNVFDAAIRGRTDQFVYRFRKPE</sequence>
<dbReference type="RefSeq" id="WP_302109109.1">
    <property type="nucleotide sequence ID" value="NZ_JAUKTR010000001.1"/>
</dbReference>
<dbReference type="GO" id="GO:0032259">
    <property type="term" value="P:methylation"/>
    <property type="evidence" value="ECO:0007669"/>
    <property type="project" value="UniProtKB-KW"/>
</dbReference>
<organism evidence="2 3">
    <name type="scientific">Peiella sedimenti</name>
    <dbReference type="NCBI Taxonomy" id="3061083"/>
    <lineage>
        <taxon>Bacteria</taxon>
        <taxon>Pseudomonadati</taxon>
        <taxon>Pseudomonadota</taxon>
        <taxon>Alphaproteobacteria</taxon>
        <taxon>Caulobacterales</taxon>
        <taxon>Caulobacteraceae</taxon>
        <taxon>Peiella</taxon>
    </lineage>
</organism>
<comment type="caution">
    <text evidence="2">The sequence shown here is derived from an EMBL/GenBank/DDBJ whole genome shotgun (WGS) entry which is preliminary data.</text>
</comment>
<evidence type="ECO:0000313" key="3">
    <source>
        <dbReference type="Proteomes" id="UP001169063"/>
    </source>
</evidence>
<dbReference type="GO" id="GO:0008168">
    <property type="term" value="F:methyltransferase activity"/>
    <property type="evidence" value="ECO:0007669"/>
    <property type="project" value="UniProtKB-KW"/>
</dbReference>
<dbReference type="SUPFAM" id="SSF53335">
    <property type="entry name" value="S-adenosyl-L-methionine-dependent methyltransferases"/>
    <property type="match status" value="1"/>
</dbReference>
<feature type="domain" description="Methyltransferase type 11" evidence="1">
    <location>
        <begin position="73"/>
        <end position="176"/>
    </location>
</feature>
<dbReference type="Proteomes" id="UP001169063">
    <property type="component" value="Unassembled WGS sequence"/>
</dbReference>
<evidence type="ECO:0000313" key="2">
    <source>
        <dbReference type="EMBL" id="MDO1558711.1"/>
    </source>
</evidence>
<dbReference type="InterPro" id="IPR013216">
    <property type="entry name" value="Methyltransf_11"/>
</dbReference>
<keyword evidence="2" id="KW-0808">Transferase</keyword>
<dbReference type="EMBL" id="JAUKTR010000001">
    <property type="protein sequence ID" value="MDO1558711.1"/>
    <property type="molecule type" value="Genomic_DNA"/>
</dbReference>
<keyword evidence="2" id="KW-0489">Methyltransferase</keyword>
<protein>
    <submittedName>
        <fullName evidence="2">Methyltransferase domain-containing protein</fullName>
    </submittedName>
</protein>